<feature type="region of interest" description="Disordered" evidence="1">
    <location>
        <begin position="38"/>
        <end position="77"/>
    </location>
</feature>
<organism evidence="2 3">
    <name type="scientific">Oryza glaberrima</name>
    <name type="common">African rice</name>
    <dbReference type="NCBI Taxonomy" id="4538"/>
    <lineage>
        <taxon>Eukaryota</taxon>
        <taxon>Viridiplantae</taxon>
        <taxon>Streptophyta</taxon>
        <taxon>Embryophyta</taxon>
        <taxon>Tracheophyta</taxon>
        <taxon>Spermatophyta</taxon>
        <taxon>Magnoliopsida</taxon>
        <taxon>Liliopsida</taxon>
        <taxon>Poales</taxon>
        <taxon>Poaceae</taxon>
        <taxon>BOP clade</taxon>
        <taxon>Oryzoideae</taxon>
        <taxon>Oryzeae</taxon>
        <taxon>Oryzinae</taxon>
        <taxon>Oryza</taxon>
    </lineage>
</organism>
<name>I1QQB6_ORYGL</name>
<protein>
    <submittedName>
        <fullName evidence="2">Uncharacterized protein</fullName>
    </submittedName>
</protein>
<evidence type="ECO:0000313" key="2">
    <source>
        <dbReference type="EnsemblPlants" id="ORGLA09G0124500.1"/>
    </source>
</evidence>
<dbReference type="Proteomes" id="UP000007306">
    <property type="component" value="Chromosome 9"/>
</dbReference>
<keyword evidence="3" id="KW-1185">Reference proteome</keyword>
<reference evidence="2 3" key="2">
    <citation type="submission" date="2018-04" db="EMBL/GenBank/DDBJ databases">
        <title>OglaRS2 (Oryza glaberrima Reference Sequence Version 2).</title>
        <authorList>
            <person name="Zhang J."/>
            <person name="Kudrna D."/>
            <person name="Lee S."/>
            <person name="Talag J."/>
            <person name="Rajasekar S."/>
            <person name="Wing R.A."/>
        </authorList>
    </citation>
    <scope>NUCLEOTIDE SEQUENCE [LARGE SCALE GENOMIC DNA]</scope>
    <source>
        <strain evidence="2 3">cv. IRGC 96717</strain>
    </source>
</reference>
<dbReference type="Gramene" id="ORGLA09G0124500.1">
    <property type="protein sequence ID" value="ORGLA09G0124500.1"/>
    <property type="gene ID" value="ORGLA09G0124500"/>
</dbReference>
<reference evidence="2" key="1">
    <citation type="submission" date="2015-06" db="UniProtKB">
        <authorList>
            <consortium name="EnsemblPlants"/>
        </authorList>
    </citation>
    <scope>IDENTIFICATION</scope>
</reference>
<accession>I1QQB6</accession>
<proteinExistence type="predicted"/>
<dbReference type="EnsemblPlants" id="ORGLA09G0124500.1">
    <property type="protein sequence ID" value="ORGLA09G0124500.1"/>
    <property type="gene ID" value="ORGLA09G0124500"/>
</dbReference>
<dbReference type="AlphaFoldDB" id="I1QQB6"/>
<feature type="compositionally biased region" description="Basic and acidic residues" evidence="1">
    <location>
        <begin position="45"/>
        <end position="66"/>
    </location>
</feature>
<sequence>MRRREGLAAVRAVPHLPALGRGDARIGGRAVRVLVAGGDGADQEVQPRDGRGLREGDCVHPGERSKWKLPPSEIRVE</sequence>
<evidence type="ECO:0000256" key="1">
    <source>
        <dbReference type="SAM" id="MobiDB-lite"/>
    </source>
</evidence>
<evidence type="ECO:0000313" key="3">
    <source>
        <dbReference type="Proteomes" id="UP000007306"/>
    </source>
</evidence>
<dbReference type="HOGENOM" id="CLU_2642154_0_0_1"/>